<dbReference type="InterPro" id="IPR000056">
    <property type="entry name" value="Ribul_P_3_epim-like"/>
</dbReference>
<dbReference type="InterPro" id="IPR011060">
    <property type="entry name" value="RibuloseP-bd_barrel"/>
</dbReference>
<gene>
    <name evidence="3" type="ORF">KOY48_03740</name>
</gene>
<dbReference type="Pfam" id="PF00834">
    <property type="entry name" value="Ribul_P_3_epim"/>
    <property type="match status" value="1"/>
</dbReference>
<dbReference type="KEGG" id="mnd:KOY48_03740"/>
<dbReference type="GO" id="GO:0046872">
    <property type="term" value="F:metal ion binding"/>
    <property type="evidence" value="ECO:0007669"/>
    <property type="project" value="UniProtKB-KW"/>
</dbReference>
<dbReference type="SUPFAM" id="SSF51366">
    <property type="entry name" value="Ribulose-phoshate binding barrel"/>
    <property type="match status" value="1"/>
</dbReference>
<dbReference type="Gene3D" id="3.20.20.70">
    <property type="entry name" value="Aldolase class I"/>
    <property type="match status" value="1"/>
</dbReference>
<evidence type="ECO:0000313" key="3">
    <source>
        <dbReference type="EMBL" id="QWQ31991.1"/>
    </source>
</evidence>
<evidence type="ECO:0000256" key="1">
    <source>
        <dbReference type="ARBA" id="ARBA00022723"/>
    </source>
</evidence>
<protein>
    <recommendedName>
        <fullName evidence="5">Ribulose-phosphate 3-epimerase</fullName>
    </recommendedName>
</protein>
<keyword evidence="2" id="KW-0413">Isomerase</keyword>
<proteinExistence type="predicted"/>
<name>A0A8F1SBJ7_9BACT</name>
<dbReference type="GO" id="GO:0005975">
    <property type="term" value="P:carbohydrate metabolic process"/>
    <property type="evidence" value="ECO:0007669"/>
    <property type="project" value="InterPro"/>
</dbReference>
<dbReference type="InterPro" id="IPR013785">
    <property type="entry name" value="Aldolase_TIM"/>
</dbReference>
<reference evidence="3" key="1">
    <citation type="submission" date="2021-06" db="EMBL/GenBank/DDBJ databases">
        <title>An adapted protocol for Saccharibacteria cultivation: two new species join this phylum of Candidate Phyla Radiations.</title>
        <authorList>
            <person name="Ibrahim A."/>
            <person name="Maatouk M."/>
            <person name="Zgheib R."/>
            <person name="Haddad G."/>
            <person name="Bou Khalil J."/>
            <person name="Raoult D."/>
            <person name="Bittar F."/>
        </authorList>
    </citation>
    <scope>NUCLEOTIDE SEQUENCE</scope>
    <source>
        <strain evidence="3">IHU1</strain>
    </source>
</reference>
<dbReference type="GO" id="GO:0016857">
    <property type="term" value="F:racemase and epimerase activity, acting on carbohydrates and derivatives"/>
    <property type="evidence" value="ECO:0007669"/>
    <property type="project" value="InterPro"/>
</dbReference>
<organism evidence="3 4">
    <name type="scientific">Candidatus Minimicrobia naudis</name>
    <dbReference type="NCBI Taxonomy" id="2841263"/>
    <lineage>
        <taxon>Bacteria</taxon>
        <taxon>Candidatus Saccharimonadota</taxon>
        <taxon>Candidatus Saccharimonadota incertae sedis</taxon>
        <taxon>Candidatus Minimicrobia</taxon>
    </lineage>
</organism>
<accession>A0A8F1SBJ7</accession>
<dbReference type="Proteomes" id="UP000679129">
    <property type="component" value="Chromosome"/>
</dbReference>
<evidence type="ECO:0000313" key="4">
    <source>
        <dbReference type="Proteomes" id="UP000679129"/>
    </source>
</evidence>
<keyword evidence="4" id="KW-1185">Reference proteome</keyword>
<keyword evidence="1" id="KW-0479">Metal-binding</keyword>
<evidence type="ECO:0000256" key="2">
    <source>
        <dbReference type="ARBA" id="ARBA00023235"/>
    </source>
</evidence>
<dbReference type="EMBL" id="CP076460">
    <property type="protein sequence ID" value="QWQ31991.1"/>
    <property type="molecule type" value="Genomic_DNA"/>
</dbReference>
<dbReference type="AlphaFoldDB" id="A0A8F1SBJ7"/>
<sequence length="97" mass="10499">MVEELIKFADYVMIFSGELGRFGGTASLMQLEKIRLIKAINPSVEIGWDGGVAVDNAYSLVQGGVNVLNVGGVIQKSSDPRAIFSRLQQEINKTSVL</sequence>
<evidence type="ECO:0008006" key="5">
    <source>
        <dbReference type="Google" id="ProtNLM"/>
    </source>
</evidence>